<dbReference type="EMBL" id="JACHIW010000002">
    <property type="protein sequence ID" value="MBB5158717.1"/>
    <property type="molecule type" value="Genomic_DNA"/>
</dbReference>
<dbReference type="Proteomes" id="UP000584374">
    <property type="component" value="Unassembled WGS sequence"/>
</dbReference>
<evidence type="ECO:0000313" key="2">
    <source>
        <dbReference type="Proteomes" id="UP000584374"/>
    </source>
</evidence>
<gene>
    <name evidence="1" type="ORF">BJ970_006316</name>
</gene>
<accession>A0A840QF79</accession>
<protein>
    <submittedName>
        <fullName evidence="1">Transcriptional regulator with XRE-family HTH domain</fullName>
    </submittedName>
</protein>
<evidence type="ECO:0000313" key="1">
    <source>
        <dbReference type="EMBL" id="MBB5158717.1"/>
    </source>
</evidence>
<reference evidence="1 2" key="1">
    <citation type="submission" date="2020-08" db="EMBL/GenBank/DDBJ databases">
        <title>Sequencing the genomes of 1000 actinobacteria strains.</title>
        <authorList>
            <person name="Klenk H.-P."/>
        </authorList>
    </citation>
    <scope>NUCLEOTIDE SEQUENCE [LARGE SCALE GENOMIC DNA]</scope>
    <source>
        <strain evidence="1 2">DSM 45584</strain>
    </source>
</reference>
<comment type="caution">
    <text evidence="1">The sequence shown here is derived from an EMBL/GenBank/DDBJ whole genome shotgun (WGS) entry which is preliminary data.</text>
</comment>
<proteinExistence type="predicted"/>
<dbReference type="AlphaFoldDB" id="A0A840QF79"/>
<keyword evidence="2" id="KW-1185">Reference proteome</keyword>
<sequence length="115" mass="12773">MSEPNDALRAARESIESLASPGHPLTRQELAEALNAQVYRSTEKITAIDANHIGKWERGVITWPAAHYRAALRAVLDIATDADLGLENRVAGVPLRTWTARRFYEALLAWVPVSR</sequence>
<organism evidence="1 2">
    <name type="scientific">Saccharopolyspora phatthalungensis</name>
    <dbReference type="NCBI Taxonomy" id="664693"/>
    <lineage>
        <taxon>Bacteria</taxon>
        <taxon>Bacillati</taxon>
        <taxon>Actinomycetota</taxon>
        <taxon>Actinomycetes</taxon>
        <taxon>Pseudonocardiales</taxon>
        <taxon>Pseudonocardiaceae</taxon>
        <taxon>Saccharopolyspora</taxon>
    </lineage>
</organism>
<dbReference type="RefSeq" id="WP_184730654.1">
    <property type="nucleotide sequence ID" value="NZ_JACHIW010000002.1"/>
</dbReference>
<name>A0A840QF79_9PSEU</name>